<dbReference type="AlphaFoldDB" id="A0A8H4KCC0"/>
<dbReference type="Proteomes" id="UP000605986">
    <property type="component" value="Unassembled WGS sequence"/>
</dbReference>
<proteinExistence type="predicted"/>
<keyword evidence="1" id="KW-0677">Repeat</keyword>
<keyword evidence="7" id="KW-1185">Reference proteome</keyword>
<dbReference type="GO" id="GO:0000288">
    <property type="term" value="P:nuclear-transcribed mRNA catabolic process, deadenylation-dependent decay"/>
    <property type="evidence" value="ECO:0007669"/>
    <property type="project" value="TreeGrafter"/>
</dbReference>
<comment type="function">
    <text evidence="2">RNA-binding nucleolar protein required for pre-rRNA processing. Involved in production of 18S rRNA and assembly of small ribosomal subunit.</text>
</comment>
<dbReference type="Pfam" id="PF00806">
    <property type="entry name" value="PUF"/>
    <property type="match status" value="8"/>
</dbReference>
<dbReference type="GO" id="GO:0005737">
    <property type="term" value="C:cytoplasm"/>
    <property type="evidence" value="ECO:0007669"/>
    <property type="project" value="TreeGrafter"/>
</dbReference>
<name>A0A8H4KCC0_9HYPO</name>
<feature type="region of interest" description="Disordered" evidence="4">
    <location>
        <begin position="18"/>
        <end position="55"/>
    </location>
</feature>
<dbReference type="SUPFAM" id="SSF48371">
    <property type="entry name" value="ARM repeat"/>
    <property type="match status" value="1"/>
</dbReference>
<evidence type="ECO:0000313" key="6">
    <source>
        <dbReference type="EMBL" id="KAF4447259.1"/>
    </source>
</evidence>
<dbReference type="PROSITE" id="PS50303">
    <property type="entry name" value="PUM_HD"/>
    <property type="match status" value="1"/>
</dbReference>
<dbReference type="PROSITE" id="PS50302">
    <property type="entry name" value="PUM"/>
    <property type="match status" value="6"/>
</dbReference>
<dbReference type="PANTHER" id="PTHR12537:SF12">
    <property type="entry name" value="MATERNAL PROTEIN PUMILIO"/>
    <property type="match status" value="1"/>
</dbReference>
<feature type="repeat" description="Pumilio" evidence="3">
    <location>
        <begin position="442"/>
        <end position="477"/>
    </location>
</feature>
<feature type="region of interest" description="Disordered" evidence="4">
    <location>
        <begin position="670"/>
        <end position="717"/>
    </location>
</feature>
<comment type="caution">
    <text evidence="6">The sequence shown here is derived from an EMBL/GenBank/DDBJ whole genome shotgun (WGS) entry which is preliminary data.</text>
</comment>
<dbReference type="Gene3D" id="1.25.10.10">
    <property type="entry name" value="Leucine-rich Repeat Variant"/>
    <property type="match status" value="1"/>
</dbReference>
<feature type="compositionally biased region" description="Polar residues" evidence="4">
    <location>
        <begin position="82"/>
        <end position="94"/>
    </location>
</feature>
<organism evidence="6 7">
    <name type="scientific">Fusarium austroafricanum</name>
    <dbReference type="NCBI Taxonomy" id="2364996"/>
    <lineage>
        <taxon>Eukaryota</taxon>
        <taxon>Fungi</taxon>
        <taxon>Dikarya</taxon>
        <taxon>Ascomycota</taxon>
        <taxon>Pezizomycotina</taxon>
        <taxon>Sordariomycetes</taxon>
        <taxon>Hypocreomycetidae</taxon>
        <taxon>Hypocreales</taxon>
        <taxon>Nectriaceae</taxon>
        <taxon>Fusarium</taxon>
        <taxon>Fusarium concolor species complex</taxon>
    </lineage>
</organism>
<evidence type="ECO:0000256" key="3">
    <source>
        <dbReference type="PROSITE-ProRule" id="PRU00317"/>
    </source>
</evidence>
<dbReference type="CDD" id="cd07920">
    <property type="entry name" value="Pumilio"/>
    <property type="match status" value="1"/>
</dbReference>
<feature type="repeat" description="Pumilio" evidence="3">
    <location>
        <begin position="406"/>
        <end position="441"/>
    </location>
</feature>
<feature type="repeat" description="Pumilio" evidence="3">
    <location>
        <begin position="514"/>
        <end position="549"/>
    </location>
</feature>
<evidence type="ECO:0000256" key="1">
    <source>
        <dbReference type="ARBA" id="ARBA00022737"/>
    </source>
</evidence>
<accession>A0A8H4KCC0</accession>
<dbReference type="PANTHER" id="PTHR12537">
    <property type="entry name" value="RNA BINDING PROTEIN PUMILIO-RELATED"/>
    <property type="match status" value="1"/>
</dbReference>
<feature type="repeat" description="Pumilio" evidence="3">
    <location>
        <begin position="478"/>
        <end position="513"/>
    </location>
</feature>
<reference evidence="6" key="1">
    <citation type="submission" date="2020-01" db="EMBL/GenBank/DDBJ databases">
        <title>Identification and distribution of gene clusters putatively required for synthesis of sphingolipid metabolism inhibitors in phylogenetically diverse species of the filamentous fungus Fusarium.</title>
        <authorList>
            <person name="Kim H.-S."/>
            <person name="Busman M."/>
            <person name="Brown D.W."/>
            <person name="Divon H."/>
            <person name="Uhlig S."/>
            <person name="Proctor R.H."/>
        </authorList>
    </citation>
    <scope>NUCLEOTIDE SEQUENCE</scope>
    <source>
        <strain evidence="6">NRRL 53441</strain>
    </source>
</reference>
<evidence type="ECO:0000256" key="4">
    <source>
        <dbReference type="SAM" id="MobiDB-lite"/>
    </source>
</evidence>
<feature type="region of interest" description="Disordered" evidence="4">
    <location>
        <begin position="82"/>
        <end position="111"/>
    </location>
</feature>
<dbReference type="InterPro" id="IPR033133">
    <property type="entry name" value="PUM-HD"/>
</dbReference>
<dbReference type="OrthoDB" id="668540at2759"/>
<dbReference type="EMBL" id="JAADJG010000408">
    <property type="protein sequence ID" value="KAF4447259.1"/>
    <property type="molecule type" value="Genomic_DNA"/>
</dbReference>
<evidence type="ECO:0000313" key="7">
    <source>
        <dbReference type="Proteomes" id="UP000605986"/>
    </source>
</evidence>
<dbReference type="InterPro" id="IPR033712">
    <property type="entry name" value="Pumilio_RNA-bd"/>
</dbReference>
<feature type="repeat" description="Pumilio" evidence="3">
    <location>
        <begin position="370"/>
        <end position="405"/>
    </location>
</feature>
<evidence type="ECO:0000259" key="5">
    <source>
        <dbReference type="PROSITE" id="PS50303"/>
    </source>
</evidence>
<feature type="compositionally biased region" description="Low complexity" evidence="4">
    <location>
        <begin position="99"/>
        <end position="111"/>
    </location>
</feature>
<dbReference type="InterPro" id="IPR016024">
    <property type="entry name" value="ARM-type_fold"/>
</dbReference>
<feature type="domain" description="PUM-HD" evidence="5">
    <location>
        <begin position="313"/>
        <end position="655"/>
    </location>
</feature>
<dbReference type="SMART" id="SM00025">
    <property type="entry name" value="Pumilio"/>
    <property type="match status" value="8"/>
</dbReference>
<feature type="compositionally biased region" description="Polar residues" evidence="4">
    <location>
        <begin position="670"/>
        <end position="698"/>
    </location>
</feature>
<feature type="compositionally biased region" description="Low complexity" evidence="4">
    <location>
        <begin position="33"/>
        <end position="45"/>
    </location>
</feature>
<evidence type="ECO:0000256" key="2">
    <source>
        <dbReference type="ARBA" id="ARBA00024893"/>
    </source>
</evidence>
<feature type="compositionally biased region" description="Basic and acidic residues" evidence="4">
    <location>
        <begin position="702"/>
        <end position="717"/>
    </location>
</feature>
<sequence length="717" mass="80441">MATSQQYQHMADALASGQDFNWGANTSSPWAQPPGSRSPSSSPSRGPHDRNEPEYDLTGQMAKLNMSFPVGLRSTFALAQDNRSTSARQLQSSPPYRATHTSSKSTQSQQFHHYMSNQTANNQAANQHAFGHNNSQSVDDSFSRLLNQPLNPTIDNWVPPFKSSPQYWGNEGSAQRANGSSLRGSADLNVPEILKPQAPTLHRGSIDRMASNLAEQGSNSPRAFTPTWNHLYPTRSVDQGRPVPSQIAPVTQQQIANYYSTVYHDPNAQFALGVDAYTQRYPQPVHAAYPMNNHGFGTYTAYQNQNHHSQKQYSSKWLEDFCKRIKNRKCELSDTFGHVVECSGEQDASRFIQIKLQTAHSDDKDRVFKEIGDNALPLMTDIYGNYVIQKLMEHGSQMQKNRLVELMTGHMVDLSLNKYGCRVVQKAVDMFLVEQTVGLFRELEGNLIQVMKHENGNHVVQKFVSNMPQQYLGFVVDTYEKHAVELSQDMQGCRVIQRLLEKCPKDEARRLLDALHPSMGMLASDAWGNYVVQHIVQHGPIEDRDRIIKVVMKSLIRLTKEKISSNVVEKCIIYGSDEQRNEIREQFCAIDGNQHDMLSELINDSFGNYVVKSLVSHIKGPEKSELQQGIHRHLERMKRSSTGLPKNLEPLWQLVEDAVPVPMHIQVNSAGPTPVLTNETNSPQSDGLPSANGSTIEVPSTDIKKSEATVQVHNDEA</sequence>
<dbReference type="GO" id="GO:0003730">
    <property type="term" value="F:mRNA 3'-UTR binding"/>
    <property type="evidence" value="ECO:0007669"/>
    <property type="project" value="TreeGrafter"/>
</dbReference>
<dbReference type="InterPro" id="IPR001313">
    <property type="entry name" value="Pumilio_RNA-bd_rpt"/>
</dbReference>
<gene>
    <name evidence="6" type="ORF">F53441_9184</name>
</gene>
<feature type="repeat" description="Pumilio" evidence="3">
    <location>
        <begin position="550"/>
        <end position="585"/>
    </location>
</feature>
<protein>
    <recommendedName>
        <fullName evidence="5">PUM-HD domain-containing protein</fullName>
    </recommendedName>
</protein>
<dbReference type="InterPro" id="IPR011989">
    <property type="entry name" value="ARM-like"/>
</dbReference>